<organism evidence="2 3">
    <name type="scientific">Vitis vinifera</name>
    <name type="common">Grape</name>
    <dbReference type="NCBI Taxonomy" id="29760"/>
    <lineage>
        <taxon>Eukaryota</taxon>
        <taxon>Viridiplantae</taxon>
        <taxon>Streptophyta</taxon>
        <taxon>Embryophyta</taxon>
        <taxon>Tracheophyta</taxon>
        <taxon>Spermatophyta</taxon>
        <taxon>Magnoliopsida</taxon>
        <taxon>eudicotyledons</taxon>
        <taxon>Gunneridae</taxon>
        <taxon>Pentapetalae</taxon>
        <taxon>rosids</taxon>
        <taxon>Vitales</taxon>
        <taxon>Vitaceae</taxon>
        <taxon>Viteae</taxon>
        <taxon>Vitis</taxon>
    </lineage>
</organism>
<protein>
    <submittedName>
        <fullName evidence="2">Uncharacterized protein</fullName>
    </submittedName>
</protein>
<gene>
    <name evidence="2" type="ORF">CK203_060332</name>
</gene>
<feature type="transmembrane region" description="Helical" evidence="1">
    <location>
        <begin position="30"/>
        <end position="50"/>
    </location>
</feature>
<dbReference type="PANTHER" id="PTHR33133:SF51">
    <property type="entry name" value="THH1_TOM1_TOM3 DOMAIN-CONTAINING PROTEIN"/>
    <property type="match status" value="1"/>
</dbReference>
<dbReference type="EMBL" id="QGNW01000762">
    <property type="protein sequence ID" value="RVW62721.1"/>
    <property type="molecule type" value="Genomic_DNA"/>
</dbReference>
<dbReference type="Proteomes" id="UP000288805">
    <property type="component" value="Unassembled WGS sequence"/>
</dbReference>
<name>A0A438FS06_VITVI</name>
<dbReference type="AlphaFoldDB" id="A0A438FS06"/>
<keyword evidence="1" id="KW-0472">Membrane</keyword>
<feature type="transmembrane region" description="Helical" evidence="1">
    <location>
        <begin position="142"/>
        <end position="170"/>
    </location>
</feature>
<feature type="transmembrane region" description="Helical" evidence="1">
    <location>
        <begin position="96"/>
        <end position="121"/>
    </location>
</feature>
<evidence type="ECO:0000313" key="2">
    <source>
        <dbReference type="EMBL" id="RVW62721.1"/>
    </source>
</evidence>
<evidence type="ECO:0000313" key="3">
    <source>
        <dbReference type="Proteomes" id="UP000288805"/>
    </source>
</evidence>
<dbReference type="PANTHER" id="PTHR33133">
    <property type="entry name" value="OS08G0107100 PROTEIN-RELATED"/>
    <property type="match status" value="1"/>
</dbReference>
<feature type="transmembrane region" description="Helical" evidence="1">
    <location>
        <begin position="265"/>
        <end position="293"/>
    </location>
</feature>
<keyword evidence="1" id="KW-1133">Transmembrane helix</keyword>
<accession>A0A438FS06</accession>
<evidence type="ECO:0000256" key="1">
    <source>
        <dbReference type="SAM" id="Phobius"/>
    </source>
</evidence>
<sequence length="334" mass="38208">MEVEPEEMKCLGVVGIYREAYKVIFSWRKIFTHITLAFILPLSFIFLAHIEVSDYLLANIIDNENNLVETQIGTLKYNKISHLLFSKYATLYLFKAAYLLFTLIFSLLSTSAIVYTIACIYTGQKVTFTKVLTVVPKVWKRLILTFLTILAVLFVYHIIAAFFLISWIAFMAPTNTGFLILFFLVVFYLVGLVYMSIVWQLANTVSVLEESYGIEAMKRSSELIKGKTGVTVFIFFKLGFSYIIIQAAFQRLVVHGESLDMINRAVYAIICFLFHVKLVLFGHALHTIIYLVCKSYHNENIYKLALSDHLEAYSDHQDYAPLKGEDVKPGQLSV</sequence>
<proteinExistence type="predicted"/>
<feature type="transmembrane region" description="Helical" evidence="1">
    <location>
        <begin position="223"/>
        <end position="245"/>
    </location>
</feature>
<keyword evidence="1" id="KW-0812">Transmembrane</keyword>
<comment type="caution">
    <text evidence="2">The sequence shown here is derived from an EMBL/GenBank/DDBJ whole genome shotgun (WGS) entry which is preliminary data.</text>
</comment>
<reference evidence="2 3" key="1">
    <citation type="journal article" date="2018" name="PLoS Genet.">
        <title>Population sequencing reveals clonal diversity and ancestral inbreeding in the grapevine cultivar Chardonnay.</title>
        <authorList>
            <person name="Roach M.J."/>
            <person name="Johnson D.L."/>
            <person name="Bohlmann J."/>
            <person name="van Vuuren H.J."/>
            <person name="Jones S.J."/>
            <person name="Pretorius I.S."/>
            <person name="Schmidt S.A."/>
            <person name="Borneman A.R."/>
        </authorList>
    </citation>
    <scope>NUCLEOTIDE SEQUENCE [LARGE SCALE GENOMIC DNA]</scope>
    <source>
        <strain evidence="3">cv. Chardonnay</strain>
        <tissue evidence="2">Leaf</tissue>
    </source>
</reference>
<feature type="transmembrane region" description="Helical" evidence="1">
    <location>
        <begin position="176"/>
        <end position="202"/>
    </location>
</feature>